<comment type="catalytic activity">
    <reaction evidence="1">
        <text>ATP + H2O = ADP + phosphate + H(+)</text>
        <dbReference type="Rhea" id="RHEA:13065"/>
        <dbReference type="ChEBI" id="CHEBI:15377"/>
        <dbReference type="ChEBI" id="CHEBI:15378"/>
        <dbReference type="ChEBI" id="CHEBI:30616"/>
        <dbReference type="ChEBI" id="CHEBI:43474"/>
        <dbReference type="ChEBI" id="CHEBI:456216"/>
        <dbReference type="EC" id="5.6.2.3"/>
    </reaction>
</comment>
<dbReference type="InterPro" id="IPR051055">
    <property type="entry name" value="PIF1_helicase"/>
</dbReference>
<dbReference type="EC" id="5.6.2.3" evidence="1"/>
<comment type="cofactor">
    <cofactor evidence="1">
        <name>Mg(2+)</name>
        <dbReference type="ChEBI" id="CHEBI:18420"/>
    </cofactor>
</comment>
<dbReference type="GO" id="GO:0043139">
    <property type="term" value="F:5'-3' DNA helicase activity"/>
    <property type="evidence" value="ECO:0007669"/>
    <property type="project" value="UniProtKB-EC"/>
</dbReference>
<keyword evidence="1" id="KW-0234">DNA repair</keyword>
<dbReference type="Gene3D" id="3.40.50.300">
    <property type="entry name" value="P-loop containing nucleotide triphosphate hydrolases"/>
    <property type="match status" value="1"/>
</dbReference>
<dbReference type="InterPro" id="IPR027417">
    <property type="entry name" value="P-loop_NTPase"/>
</dbReference>
<dbReference type="InterPro" id="IPR010285">
    <property type="entry name" value="DNA_helicase_pif1-like_DEAD"/>
</dbReference>
<sequence>MTFVFGDNGDGSEDTVRQGLSPLEKYKRRDEELGDVTYLKFLLRFNIQSASNIYELRPGTPSSGVEDLKLVGSIAGQPWGTFKEAYTHCESNHHREDDHYDAWMEMAGHLPQRDGTDVEDPNALGERDLDRGYDWDFWVARHPGLLSDFWKTNHPTTLDGVHSSATVEGLEEKQRQLYDLIIGHYERLRHGTEDPGHLQINLDGKVGTGKSHVIMFISSRGWLATWAWENAPCVVPLPCRVIEDRLSNEGLAAVQATFRGVSHLIIDEKSMIGLHQLAAIDRRCRDIFPDKRDKPFGRLNIVLAGNFFQLPAVAQKPLFWDGVPRNDLDMQGQLRYRGFDTTIELDVVRRQEGTDPAALRFMEVLDHLHDDAVTIEDIDARRCAPDTTYTFAKLGDLNRPVLKINALHHGPRAEHASTEDAGNLEANLLLSIGCRIMLLEDLWTEHGLVNGAFGTVLWQEGDGEARHRAPFALLVKFDLSMAVFNITARDFTPGLTYVAISRLSTVCCLRSLLISTLSAALQVTSRG</sequence>
<dbReference type="GO" id="GO:0016887">
    <property type="term" value="F:ATP hydrolysis activity"/>
    <property type="evidence" value="ECO:0007669"/>
    <property type="project" value="RHEA"/>
</dbReference>
<dbReference type="OrthoDB" id="4369146at2759"/>
<organism evidence="3 4">
    <name type="scientific">Elaphomyces granulatus</name>
    <dbReference type="NCBI Taxonomy" id="519963"/>
    <lineage>
        <taxon>Eukaryota</taxon>
        <taxon>Fungi</taxon>
        <taxon>Dikarya</taxon>
        <taxon>Ascomycota</taxon>
        <taxon>Pezizomycotina</taxon>
        <taxon>Eurotiomycetes</taxon>
        <taxon>Eurotiomycetidae</taxon>
        <taxon>Eurotiales</taxon>
        <taxon>Elaphomycetaceae</taxon>
        <taxon>Elaphomyces</taxon>
    </lineage>
</organism>
<dbReference type="GO" id="GO:0000723">
    <property type="term" value="P:telomere maintenance"/>
    <property type="evidence" value="ECO:0007669"/>
    <property type="project" value="InterPro"/>
</dbReference>
<evidence type="ECO:0000313" key="4">
    <source>
        <dbReference type="Proteomes" id="UP000243515"/>
    </source>
</evidence>
<evidence type="ECO:0000259" key="2">
    <source>
        <dbReference type="Pfam" id="PF05970"/>
    </source>
</evidence>
<dbReference type="GO" id="GO:0006281">
    <property type="term" value="P:DNA repair"/>
    <property type="evidence" value="ECO:0007669"/>
    <property type="project" value="UniProtKB-KW"/>
</dbReference>
<accession>A0A232LWA3</accession>
<dbReference type="PANTHER" id="PTHR47642">
    <property type="entry name" value="ATP-DEPENDENT DNA HELICASE"/>
    <property type="match status" value="1"/>
</dbReference>
<dbReference type="GO" id="GO:0006310">
    <property type="term" value="P:DNA recombination"/>
    <property type="evidence" value="ECO:0007669"/>
    <property type="project" value="UniProtKB-KW"/>
</dbReference>
<dbReference type="AlphaFoldDB" id="A0A232LWA3"/>
<dbReference type="EMBL" id="NPHW01004107">
    <property type="protein sequence ID" value="OXV08435.1"/>
    <property type="molecule type" value="Genomic_DNA"/>
</dbReference>
<keyword evidence="1" id="KW-0233">DNA recombination</keyword>
<comment type="similarity">
    <text evidence="1">Belongs to the helicase family.</text>
</comment>
<keyword evidence="1" id="KW-0067">ATP-binding</keyword>
<evidence type="ECO:0000313" key="3">
    <source>
        <dbReference type="EMBL" id="OXV08435.1"/>
    </source>
</evidence>
<dbReference type="SUPFAM" id="SSF52540">
    <property type="entry name" value="P-loop containing nucleoside triphosphate hydrolases"/>
    <property type="match status" value="2"/>
</dbReference>
<dbReference type="GO" id="GO:0005524">
    <property type="term" value="F:ATP binding"/>
    <property type="evidence" value="ECO:0007669"/>
    <property type="project" value="UniProtKB-KW"/>
</dbReference>
<keyword evidence="1" id="KW-0378">Hydrolase</keyword>
<keyword evidence="4" id="KW-1185">Reference proteome</keyword>
<feature type="domain" description="DNA helicase Pif1-like DEAD-box helicase" evidence="2">
    <location>
        <begin position="258"/>
        <end position="317"/>
    </location>
</feature>
<reference evidence="3 4" key="1">
    <citation type="journal article" date="2015" name="Environ. Microbiol.">
        <title>Metagenome sequence of Elaphomyces granulatus from sporocarp tissue reveals Ascomycota ectomycorrhizal fingerprints of genome expansion and a Proteobacteria-rich microbiome.</title>
        <authorList>
            <person name="Quandt C.A."/>
            <person name="Kohler A."/>
            <person name="Hesse C.N."/>
            <person name="Sharpton T.J."/>
            <person name="Martin F."/>
            <person name="Spatafora J.W."/>
        </authorList>
    </citation>
    <scope>NUCLEOTIDE SEQUENCE [LARGE SCALE GENOMIC DNA]</scope>
    <source>
        <strain evidence="3 4">OSC145934</strain>
    </source>
</reference>
<name>A0A232LWA3_9EURO</name>
<dbReference type="Pfam" id="PF05970">
    <property type="entry name" value="PIF1"/>
    <property type="match status" value="1"/>
</dbReference>
<gene>
    <name evidence="3" type="ORF">Egran_03803</name>
</gene>
<protein>
    <recommendedName>
        <fullName evidence="1">ATP-dependent DNA helicase</fullName>
        <ecNumber evidence="1">5.6.2.3</ecNumber>
    </recommendedName>
</protein>
<keyword evidence="1" id="KW-0547">Nucleotide-binding</keyword>
<evidence type="ECO:0000256" key="1">
    <source>
        <dbReference type="RuleBase" id="RU363044"/>
    </source>
</evidence>
<keyword evidence="1" id="KW-0227">DNA damage</keyword>
<proteinExistence type="inferred from homology"/>
<comment type="caution">
    <text evidence="3">The sequence shown here is derived from an EMBL/GenBank/DDBJ whole genome shotgun (WGS) entry which is preliminary data.</text>
</comment>
<dbReference type="Proteomes" id="UP000243515">
    <property type="component" value="Unassembled WGS sequence"/>
</dbReference>
<keyword evidence="1" id="KW-0347">Helicase</keyword>